<feature type="compositionally biased region" description="Basic and acidic residues" evidence="4">
    <location>
        <begin position="139"/>
        <end position="159"/>
    </location>
</feature>
<evidence type="ECO:0000256" key="2">
    <source>
        <dbReference type="ARBA" id="ARBA00010045"/>
    </source>
</evidence>
<evidence type="ECO:0000256" key="1">
    <source>
        <dbReference type="ARBA" id="ARBA00001946"/>
    </source>
</evidence>
<dbReference type="SMART" id="SM00496">
    <property type="entry name" value="IENR2"/>
    <property type="match status" value="3"/>
</dbReference>
<dbReference type="CDD" id="cd10444">
    <property type="entry name" value="GIY-YIG_SegABCDEFG"/>
    <property type="match status" value="1"/>
</dbReference>
<dbReference type="InterPro" id="IPR000305">
    <property type="entry name" value="GIY-YIG_endonuc"/>
</dbReference>
<dbReference type="Pfam" id="PF07460">
    <property type="entry name" value="NUMOD3"/>
    <property type="match status" value="2"/>
</dbReference>
<dbReference type="Proteomes" id="UP000030323">
    <property type="component" value="Segment"/>
</dbReference>
<dbReference type="GeneID" id="24721769"/>
<dbReference type="PROSITE" id="PS50164">
    <property type="entry name" value="GIY_YIG"/>
    <property type="match status" value="1"/>
</dbReference>
<dbReference type="GO" id="GO:0004519">
    <property type="term" value="F:endonuclease activity"/>
    <property type="evidence" value="ECO:0007669"/>
    <property type="project" value="UniProtKB-KW"/>
</dbReference>
<gene>
    <name evidence="6" type="ORF">CPT_Moon170</name>
</gene>
<keyword evidence="3" id="KW-0460">Magnesium</keyword>
<evidence type="ECO:0000313" key="7">
    <source>
        <dbReference type="Proteomes" id="UP000030323"/>
    </source>
</evidence>
<keyword evidence="6" id="KW-0540">Nuclease</keyword>
<comment type="similarity">
    <text evidence="2">To endonucleases of group I introns of fungi and phage.</text>
</comment>
<dbReference type="InterPro" id="IPR003611">
    <property type="entry name" value="NUMOD3"/>
</dbReference>
<keyword evidence="6" id="KW-0378">Hydrolase</keyword>
<evidence type="ECO:0000256" key="4">
    <source>
        <dbReference type="SAM" id="MobiDB-lite"/>
    </source>
</evidence>
<dbReference type="RefSeq" id="YP_009146603.1">
    <property type="nucleotide sequence ID" value="NC_027331.1"/>
</dbReference>
<sequence length="204" mass="23073">MQDNKIYYMYCIKNIINSKIYVGVHSTSDINDDYFGSGIALRKAINKYGSNNFEKTIIKFFGSSDEMFKAESEIVNENFIKSSLTYNMKLGGYGGWVLRSGYNHSASTIEKMRKSGKGENNGFYGKKHSEEALLKISESSKTRVRTESQKQKMRERHSGENNPMYGITPHNALKTVYNGVEYPSIASAAKAAGMNVSTFKRRYL</sequence>
<feature type="domain" description="GIY-YIG" evidence="5">
    <location>
        <begin position="5"/>
        <end position="88"/>
    </location>
</feature>
<protein>
    <submittedName>
        <fullName evidence="6">Homing endonuclease</fullName>
    </submittedName>
</protein>
<accession>A0A0A0YQ94</accession>
<dbReference type="SUPFAM" id="SSF82771">
    <property type="entry name" value="GIY-YIG endonuclease"/>
    <property type="match status" value="1"/>
</dbReference>
<dbReference type="GO" id="GO:0003677">
    <property type="term" value="F:DNA binding"/>
    <property type="evidence" value="ECO:0007669"/>
    <property type="project" value="InterPro"/>
</dbReference>
<reference evidence="6 7" key="1">
    <citation type="journal article" date="2015" name="Genome Announc.">
        <title>Complete Genome Sequence of Citrobacter freundii Myophage Moon.</title>
        <authorList>
            <person name="Edwards G.B."/>
            <person name="Luna A.J."/>
            <person name="Hernandez A.C."/>
            <person name="Kuty Everett G.F."/>
        </authorList>
    </citation>
    <scope>NUCLEOTIDE SEQUENCE [LARGE SCALE GENOMIC DNA]</scope>
</reference>
<comment type="cofactor">
    <cofactor evidence="1">
        <name>Mg(2+)</name>
        <dbReference type="ChEBI" id="CHEBI:18420"/>
    </cofactor>
</comment>
<dbReference type="KEGG" id="vg:24721769"/>
<evidence type="ECO:0000256" key="3">
    <source>
        <dbReference type="ARBA" id="ARBA00022842"/>
    </source>
</evidence>
<feature type="region of interest" description="Disordered" evidence="4">
    <location>
        <begin position="139"/>
        <end position="167"/>
    </location>
</feature>
<proteinExistence type="predicted"/>
<dbReference type="EMBL" id="KM236240">
    <property type="protein sequence ID" value="AIX12141.1"/>
    <property type="molecule type" value="Genomic_DNA"/>
</dbReference>
<dbReference type="InterPro" id="IPR035901">
    <property type="entry name" value="GIY-YIG_endonuc_sf"/>
</dbReference>
<keyword evidence="6" id="KW-0255">Endonuclease</keyword>
<dbReference type="SMART" id="SM00465">
    <property type="entry name" value="GIYc"/>
    <property type="match status" value="1"/>
</dbReference>
<dbReference type="SUPFAM" id="SSF64496">
    <property type="entry name" value="DNA-binding domain of intron-encoded endonucleases"/>
    <property type="match status" value="2"/>
</dbReference>
<evidence type="ECO:0000313" key="6">
    <source>
        <dbReference type="EMBL" id="AIX12141.1"/>
    </source>
</evidence>
<organism evidence="6 7">
    <name type="scientific">Citrobacter phage Moon</name>
    <dbReference type="NCBI Taxonomy" id="1540095"/>
    <lineage>
        <taxon>Viruses</taxon>
        <taxon>Duplodnaviria</taxon>
        <taxon>Heunggongvirae</taxon>
        <taxon>Uroviricota</taxon>
        <taxon>Caudoviricetes</taxon>
        <taxon>Pantevenvirales</taxon>
        <taxon>Straboviridae</taxon>
        <taxon>Tevenvirinae</taxon>
        <taxon>Moonvirus</taxon>
        <taxon>Moonvirus moon</taxon>
    </lineage>
</organism>
<name>A0A0A0YQ94_9CAUD</name>
<evidence type="ECO:0000259" key="5">
    <source>
        <dbReference type="PROSITE" id="PS50164"/>
    </source>
</evidence>
<keyword evidence="7" id="KW-1185">Reference proteome</keyword>